<dbReference type="Pfam" id="PF07635">
    <property type="entry name" value="PSCyt1"/>
    <property type="match status" value="1"/>
</dbReference>
<evidence type="ECO:0000256" key="7">
    <source>
        <dbReference type="SAM" id="SignalP"/>
    </source>
</evidence>
<dbReference type="InterPro" id="IPR022655">
    <property type="entry name" value="DUF1553"/>
</dbReference>
<proteinExistence type="predicted"/>
<dbReference type="InterPro" id="IPR036909">
    <property type="entry name" value="Cyt_c-like_dom_sf"/>
</dbReference>
<dbReference type="InterPro" id="IPR009056">
    <property type="entry name" value="Cyt_c-like_dom"/>
</dbReference>
<dbReference type="Pfam" id="PF07583">
    <property type="entry name" value="PSCyt2"/>
    <property type="match status" value="1"/>
</dbReference>
<feature type="domain" description="Cytochrome c" evidence="8">
    <location>
        <begin position="24"/>
        <end position="129"/>
    </location>
</feature>
<protein>
    <submittedName>
        <fullName evidence="9">Planctomycete cytochrome C domain secreted protein</fullName>
    </submittedName>
</protein>
<dbReference type="PROSITE" id="PS51007">
    <property type="entry name" value="CYTC"/>
    <property type="match status" value="1"/>
</dbReference>
<feature type="region of interest" description="Disordered" evidence="6">
    <location>
        <begin position="515"/>
        <end position="558"/>
    </location>
</feature>
<evidence type="ECO:0000256" key="5">
    <source>
        <dbReference type="SAM" id="Coils"/>
    </source>
</evidence>
<keyword evidence="7" id="KW-0732">Signal</keyword>
<keyword evidence="1 4" id="KW-0349">Heme</keyword>
<dbReference type="SUPFAM" id="SSF46626">
    <property type="entry name" value="Cytochrome c"/>
    <property type="match status" value="1"/>
</dbReference>
<reference evidence="9" key="1">
    <citation type="submission" date="2013-06" db="EMBL/GenBank/DDBJ databases">
        <title>Functional metagenomics reveals novel beta-galactosidases not predictable from gene sequences.</title>
        <authorList>
            <person name="Cheng J."/>
            <person name="Engel K."/>
            <person name="Romantsov T."/>
            <person name="Neufeld J.D."/>
            <person name="Rose D.R."/>
            <person name="Charles T.C."/>
        </authorList>
    </citation>
    <scope>NUCLEOTIDE SEQUENCE</scope>
</reference>
<dbReference type="PANTHER" id="PTHR35889">
    <property type="entry name" value="CYCLOINULO-OLIGOSACCHARIDE FRUCTANOTRANSFERASE-RELATED"/>
    <property type="match status" value="1"/>
</dbReference>
<evidence type="ECO:0000256" key="2">
    <source>
        <dbReference type="ARBA" id="ARBA00022723"/>
    </source>
</evidence>
<feature type="signal peptide" evidence="7">
    <location>
        <begin position="1"/>
        <end position="22"/>
    </location>
</feature>
<keyword evidence="3 4" id="KW-0408">Iron</keyword>
<accession>A0A059Q9R5</accession>
<dbReference type="EMBL" id="KF255994">
    <property type="protein sequence ID" value="AGW45562.1"/>
    <property type="molecule type" value="Genomic_DNA"/>
</dbReference>
<dbReference type="GO" id="GO:0009055">
    <property type="term" value="F:electron transfer activity"/>
    <property type="evidence" value="ECO:0007669"/>
    <property type="project" value="InterPro"/>
</dbReference>
<dbReference type="Gene3D" id="1.10.760.10">
    <property type="entry name" value="Cytochrome c-like domain"/>
    <property type="match status" value="1"/>
</dbReference>
<dbReference type="Gene3D" id="2.60.120.260">
    <property type="entry name" value="Galactose-binding domain-like"/>
    <property type="match status" value="1"/>
</dbReference>
<feature type="chain" id="PRO_5001578823" evidence="7">
    <location>
        <begin position="23"/>
        <end position="1222"/>
    </location>
</feature>
<dbReference type="InterPro" id="IPR011429">
    <property type="entry name" value="Cyt_c_Planctomycete-type"/>
</dbReference>
<evidence type="ECO:0000256" key="1">
    <source>
        <dbReference type="ARBA" id="ARBA00022617"/>
    </source>
</evidence>
<feature type="compositionally biased region" description="Basic and acidic residues" evidence="6">
    <location>
        <begin position="521"/>
        <end position="548"/>
    </location>
</feature>
<dbReference type="AlphaFoldDB" id="A0A059Q9R5"/>
<keyword evidence="5" id="KW-0175">Coiled coil</keyword>
<evidence type="ECO:0000313" key="9">
    <source>
        <dbReference type="EMBL" id="AGW45562.1"/>
    </source>
</evidence>
<organism evidence="9">
    <name type="scientific">uncultured bacterium Lac161</name>
    <dbReference type="NCBI Taxonomy" id="1403002"/>
    <lineage>
        <taxon>Bacteria</taxon>
        <taxon>environmental samples</taxon>
    </lineage>
</organism>
<evidence type="ECO:0000256" key="3">
    <source>
        <dbReference type="ARBA" id="ARBA00023004"/>
    </source>
</evidence>
<name>A0A059Q9R5_9BACT</name>
<dbReference type="GO" id="GO:0020037">
    <property type="term" value="F:heme binding"/>
    <property type="evidence" value="ECO:0007669"/>
    <property type="project" value="InterPro"/>
</dbReference>
<evidence type="ECO:0000256" key="6">
    <source>
        <dbReference type="SAM" id="MobiDB-lite"/>
    </source>
</evidence>
<keyword evidence="2 4" id="KW-0479">Metal-binding</keyword>
<evidence type="ECO:0000259" key="8">
    <source>
        <dbReference type="PROSITE" id="PS51007"/>
    </source>
</evidence>
<dbReference type="GO" id="GO:0046872">
    <property type="term" value="F:metal ion binding"/>
    <property type="evidence" value="ECO:0007669"/>
    <property type="project" value="UniProtKB-KW"/>
</dbReference>
<dbReference type="Pfam" id="PF07587">
    <property type="entry name" value="PSD1"/>
    <property type="match status" value="1"/>
</dbReference>
<dbReference type="InterPro" id="IPR011444">
    <property type="entry name" value="DUF1549"/>
</dbReference>
<evidence type="ECO:0000256" key="4">
    <source>
        <dbReference type="PROSITE-ProRule" id="PRU00433"/>
    </source>
</evidence>
<dbReference type="PANTHER" id="PTHR35889:SF3">
    <property type="entry name" value="F-BOX DOMAIN-CONTAINING PROTEIN"/>
    <property type="match status" value="1"/>
</dbReference>
<sequence>MSKQTTSWVCALLLVAAPSGFAANKSAPGKPRIDFNRDIRTILSDNCFACHGPDENKRKAKLRFDVKDEAFKPAKSGDHAIVPGDLKNSQLVARITTKDEDDLMPPPKSGKKLTPQQIDLLKRWIAEGAPWQTHWAYEAPKRPALPQLKDKKWPKNEIDHFVLAKLEKEKLKPSPEADKTTLVRRASFDLTGLPPTPEEIDAFLADKSPQAYEKVVDRLLASPRYGEHEARYWLDAARYADSHGYHIDSERSMWKWRDWVINAFNKNMPYDQFSIEQLAGDLLPEATVDQKIGSGYVRANMSTGEGGAIESEYQAKYTFDRVETTATIWMGLTMTCARCHTHKYDPIQHKEYYGLYAIFNNLNEAVMDGNKPNPDPFIKVPTPEQTSRQKELKGFLAGGQKKLDAPMPELDKAQPDWEAKWREKLSEGWTTLKPESVASTNGTEFEILDNSAVLAGGTNPPKDVYEVKLPVSAGSLAAIKLEALPHASLPQKASGRADDGNFRLSEFEAEIVYETNVPPASRRDEVSENPSSEKKKDDVEKSDTKTRQDAGGTLKPTKIKFTQALADSSRAGNEAALAIDGKSETGWQADTNGLADPHAALFLPADPIAVKTNATLVARLKFEASTSKRAIGHFRLAAAQNEQLVQLLAPPKTDPWQVVGPFKTENTHQGFTNVFEPEKEVDLKKSYTGVRDEIKWNAKPDFDDGKANLLVQDLHGVHGAYYLYRTMKLSAARKVEFAVRADDLFKLWVNGKPVAERSVKEKTGEGPVKVAVDLKKGENKLLLKVITTQGAAYFTFRKDIEESDAIPADVAAMFAATSKFTSDQQKKIRTVYRRLHSPEFKETYESVEKWKEENDAVEKAIPTTMVAKEMEKPRDTFMLVRGEYDKKGDKVGPGVPAVLPPWPSDQPTNRLGFARWLLQPDHPLTARVTVNRYWQQYFGTGLVKTTEDFGVQGDNPSHPELLDWLATEFVRMGWDVKRMQKLIVMSATYRQSSKLTPQLLGRDPENRLLARGPRFRVDAEAVRDTALFISGLLVEHIGGKGVKPYQPSGLWEAVSFNNSQKYVPDTGEGQHRRSLYTYWKRQSPPPSMMIFDAPTREYCVVKRPRTNTPLQALALMNDPQIVDASRAFAQRTLTEGGKDAEARVAFAFRLATGRKISKDEARVLLDLYKQQLGEYQQNKESADKLLSSGSVKPKSELDRAELAAWTMVANTILNLDETITKN</sequence>
<feature type="coiled-coil region" evidence="5">
    <location>
        <begin position="1158"/>
        <end position="1185"/>
    </location>
</feature>